<protein>
    <recommendedName>
        <fullName evidence="3">Apolipoprotein/apolipophorin</fullName>
    </recommendedName>
</protein>
<evidence type="ECO:0008006" key="3">
    <source>
        <dbReference type="Google" id="ProtNLM"/>
    </source>
</evidence>
<reference evidence="1" key="1">
    <citation type="submission" date="2020-04" db="EMBL/GenBank/DDBJ databases">
        <title>Analysis of mating type loci in Filobasidium floriforme.</title>
        <authorList>
            <person name="Nowrousian M."/>
        </authorList>
    </citation>
    <scope>NUCLEOTIDE SEQUENCE</scope>
    <source>
        <strain evidence="1">CBS 6242</strain>
    </source>
</reference>
<sequence>MSFARTSTQALRLRAAPAVRSNLRTRGTGYRFNSSNAGPNAQANMHPAVAGAAAGAGAAVLIGYGAYKYTGIDKAVETYTTTKSYFNSATDKLKQATPEPNQALEALRSQAYHYAAFVPGGRGYVDTAFKDIDAIREKHGEEVNAIVSDSYSQLKKVAEEKGFSLDAASRSWEILQSSLSKITDLAGDAADQILDNHPKLKEQVGGSFTQLKQMGEQYGPEAKKQVDDVYKQVTEIVKGGVSFDTVSKIKQLVESKQKDLAKFGDAAWNKGLETAKPYLDKTPQIKELVEKNADALKSGDMAQLWEKIKGGDAGDIESFVKNAADQAKSKANQATGGGLDKYLSMLPGLGAIGPHLSKLKEVADHKGDDAKDLLEKTYKDIEEVLKKRVGEAEKLANETKKEATK</sequence>
<evidence type="ECO:0000313" key="2">
    <source>
        <dbReference type="Proteomes" id="UP000812966"/>
    </source>
</evidence>
<dbReference type="EMBL" id="JABELV010000128">
    <property type="protein sequence ID" value="KAG7530101.1"/>
    <property type="molecule type" value="Genomic_DNA"/>
</dbReference>
<dbReference type="Proteomes" id="UP000812966">
    <property type="component" value="Unassembled WGS sequence"/>
</dbReference>
<dbReference type="SUPFAM" id="SSF69989">
    <property type="entry name" value="C-terminal domain of PLC-beta"/>
    <property type="match status" value="1"/>
</dbReference>
<name>A0A8K0NP06_9TREE</name>
<dbReference type="AlphaFoldDB" id="A0A8K0NP06"/>
<evidence type="ECO:0000313" key="1">
    <source>
        <dbReference type="EMBL" id="KAG7530101.1"/>
    </source>
</evidence>
<gene>
    <name evidence="1" type="ORF">FFLO_05260</name>
</gene>
<proteinExistence type="predicted"/>
<dbReference type="OrthoDB" id="3883941at2759"/>
<comment type="caution">
    <text evidence="1">The sequence shown here is derived from an EMBL/GenBank/DDBJ whole genome shotgun (WGS) entry which is preliminary data.</text>
</comment>
<organism evidence="1 2">
    <name type="scientific">Filobasidium floriforme</name>
    <dbReference type="NCBI Taxonomy" id="5210"/>
    <lineage>
        <taxon>Eukaryota</taxon>
        <taxon>Fungi</taxon>
        <taxon>Dikarya</taxon>
        <taxon>Basidiomycota</taxon>
        <taxon>Agaricomycotina</taxon>
        <taxon>Tremellomycetes</taxon>
        <taxon>Filobasidiales</taxon>
        <taxon>Filobasidiaceae</taxon>
        <taxon>Filobasidium</taxon>
    </lineage>
</organism>
<accession>A0A8K0NP06</accession>
<keyword evidence="2" id="KW-1185">Reference proteome</keyword>